<reference evidence="19" key="1">
    <citation type="submission" date="2022-11" db="UniProtKB">
        <authorList>
            <consortium name="WormBaseParasite"/>
        </authorList>
    </citation>
    <scope>IDENTIFICATION</scope>
</reference>
<evidence type="ECO:0000313" key="19">
    <source>
        <dbReference type="WBParaSite" id="ACRNAN_Path_757.g2862.t1"/>
    </source>
</evidence>
<comment type="PTM">
    <text evidence="13 14">Topaquinone (TPQ) is generated by copper-dependent autoxidation of a specific tyrosyl residue.</text>
</comment>
<dbReference type="Pfam" id="PF02728">
    <property type="entry name" value="Cu_amine_oxidN3"/>
    <property type="match status" value="1"/>
</dbReference>
<proteinExistence type="inferred from homology"/>
<evidence type="ECO:0000256" key="13">
    <source>
        <dbReference type="PIRSR" id="PIRSR600269-51"/>
    </source>
</evidence>
<accession>A0A914CBG0</accession>
<evidence type="ECO:0000256" key="2">
    <source>
        <dbReference type="ARBA" id="ARBA00001936"/>
    </source>
</evidence>
<evidence type="ECO:0000256" key="3">
    <source>
        <dbReference type="ARBA" id="ARBA00001947"/>
    </source>
</evidence>
<name>A0A914CBG0_9BILA</name>
<dbReference type="Pfam" id="PF01179">
    <property type="entry name" value="Cu_amine_oxid"/>
    <property type="match status" value="1"/>
</dbReference>
<dbReference type="EC" id="1.4.3.-" evidence="14"/>
<evidence type="ECO:0000256" key="4">
    <source>
        <dbReference type="ARBA" id="ARBA00007983"/>
    </source>
</evidence>
<dbReference type="InterPro" id="IPR054157">
    <property type="entry name" value="AGAO-like_N2"/>
</dbReference>
<dbReference type="Pfam" id="PF21994">
    <property type="entry name" value="AGAO-like_N2"/>
    <property type="match status" value="1"/>
</dbReference>
<evidence type="ECO:0000256" key="12">
    <source>
        <dbReference type="PIRSR" id="PIRSR600269-50"/>
    </source>
</evidence>
<dbReference type="InterPro" id="IPR036460">
    <property type="entry name" value="Cu_amine_oxidase_C_sf"/>
</dbReference>
<dbReference type="PANTHER" id="PTHR10638">
    <property type="entry name" value="COPPER AMINE OXIDASE"/>
    <property type="match status" value="1"/>
</dbReference>
<sequence>MPEFSPSIRIVSIMLKEPSKEIIYAIGDKWEDGNLPDREAIASIFDRSTNRALTIIINLTSEKIVKTTKHPEGTQPAVSYNEHPEVEQVVADDPEFKSLLKELYGVNDTSLVMIDAWSAGYYGDEEEKNKRLVRPIAYLRNDSTDNGYARPIEGLRPVVDLNLMKVIRIEKLGKWDLPPNSANYAFEKLAHFRSDIKPLHVLQPEGSSFTRQGHQISWQKWNFVIGFNVREALTIHHVQYEDKNRNRSILFRGSLDEMIVPYGDPAPTQRRKNAFDVGEYGMGMMANSLRKGYDCFGPAEFLDVNFCDSYGNLVTIQNAVGVYEEDSGILWKHTDRRFPDSPELRRSRRLVVFSMSTAGNYEYGFFWYFYQDGTIQFEVKLTGILSVGAIHKGETPKWGTMVSPLVYAPNHQHIFNVRLDLDIEGMNNTVQQSDIVADPLDEEENPFENAFHVLVKDLKTEKEARANLCLETGRSWKIVNKARKNFMGQPVGYKFYPGENAIPFASPNSWWRKRAGFVNHHVWVTPYNEDENYAAGDFPNQRQGGDGLSKWTEQNRSIENKDVVFWYTFGHTHIPRLEDYPIMPTATIGFTLKPNGFFDANPSLDVPPPVVPNKDGKLNIEI</sequence>
<dbReference type="PANTHER" id="PTHR10638:SF86">
    <property type="entry name" value="COPPER AMINE OXIDASE 1-RELATED"/>
    <property type="match status" value="1"/>
</dbReference>
<dbReference type="GO" id="GO:0048038">
    <property type="term" value="F:quinone binding"/>
    <property type="evidence" value="ECO:0007669"/>
    <property type="project" value="InterPro"/>
</dbReference>
<dbReference type="InterPro" id="IPR000269">
    <property type="entry name" value="Cu_amine_oxidase"/>
</dbReference>
<evidence type="ECO:0000256" key="5">
    <source>
        <dbReference type="ARBA" id="ARBA00011738"/>
    </source>
</evidence>
<dbReference type="InterPro" id="IPR049948">
    <property type="entry name" value="Cu_Am_ox_TPQ-bd"/>
</dbReference>
<comment type="catalytic activity">
    <reaction evidence="11">
        <text>a primary methyl amine + O2 + H2O = an aldehyde + H2O2 + NH4(+)</text>
        <dbReference type="Rhea" id="RHEA:16153"/>
        <dbReference type="ChEBI" id="CHEBI:15377"/>
        <dbReference type="ChEBI" id="CHEBI:15379"/>
        <dbReference type="ChEBI" id="CHEBI:16240"/>
        <dbReference type="ChEBI" id="CHEBI:17478"/>
        <dbReference type="ChEBI" id="CHEBI:28938"/>
        <dbReference type="ChEBI" id="CHEBI:228804"/>
        <dbReference type="EC" id="1.4.3.21"/>
    </reaction>
</comment>
<comment type="cofactor">
    <cofactor evidence="1">
        <name>Cu cation</name>
        <dbReference type="ChEBI" id="CHEBI:23378"/>
    </cofactor>
</comment>
<evidence type="ECO:0000256" key="11">
    <source>
        <dbReference type="ARBA" id="ARBA00048032"/>
    </source>
</evidence>
<evidence type="ECO:0000256" key="8">
    <source>
        <dbReference type="ARBA" id="ARBA00023002"/>
    </source>
</evidence>
<dbReference type="SUPFAM" id="SSF54416">
    <property type="entry name" value="Amine oxidase N-terminal region"/>
    <property type="match status" value="2"/>
</dbReference>
<dbReference type="GO" id="GO:0009308">
    <property type="term" value="P:amine metabolic process"/>
    <property type="evidence" value="ECO:0007669"/>
    <property type="project" value="UniProtKB-UniRule"/>
</dbReference>
<dbReference type="Proteomes" id="UP000887540">
    <property type="component" value="Unplaced"/>
</dbReference>
<keyword evidence="6 14" id="KW-0479">Metal-binding</keyword>
<dbReference type="InterPro" id="IPR015802">
    <property type="entry name" value="Cu_amine_oxidase_N3"/>
</dbReference>
<evidence type="ECO:0000259" key="16">
    <source>
        <dbReference type="Pfam" id="PF02728"/>
    </source>
</evidence>
<organism evidence="18 19">
    <name type="scientific">Acrobeloides nanus</name>
    <dbReference type="NCBI Taxonomy" id="290746"/>
    <lineage>
        <taxon>Eukaryota</taxon>
        <taxon>Metazoa</taxon>
        <taxon>Ecdysozoa</taxon>
        <taxon>Nematoda</taxon>
        <taxon>Chromadorea</taxon>
        <taxon>Rhabditida</taxon>
        <taxon>Tylenchina</taxon>
        <taxon>Cephalobomorpha</taxon>
        <taxon>Cephaloboidea</taxon>
        <taxon>Cephalobidae</taxon>
        <taxon>Acrobeloides</taxon>
    </lineage>
</organism>
<dbReference type="GO" id="GO:0008131">
    <property type="term" value="F:primary methylamine oxidase activity"/>
    <property type="evidence" value="ECO:0007669"/>
    <property type="project" value="UniProtKB-EC"/>
</dbReference>
<comment type="similarity">
    <text evidence="4 14">Belongs to the copper/topaquinone oxidase family.</text>
</comment>
<evidence type="ECO:0000256" key="14">
    <source>
        <dbReference type="RuleBase" id="RU000672"/>
    </source>
</evidence>
<keyword evidence="18" id="KW-1185">Reference proteome</keyword>
<dbReference type="PROSITE" id="PS01164">
    <property type="entry name" value="COPPER_AMINE_OXID_1"/>
    <property type="match status" value="1"/>
</dbReference>
<evidence type="ECO:0000256" key="1">
    <source>
        <dbReference type="ARBA" id="ARBA00001935"/>
    </source>
</evidence>
<dbReference type="InterPro" id="IPR016182">
    <property type="entry name" value="Cu_amine_oxidase_N-reg"/>
</dbReference>
<evidence type="ECO:0000313" key="18">
    <source>
        <dbReference type="Proteomes" id="UP000887540"/>
    </source>
</evidence>
<keyword evidence="7 12" id="KW-0801">TPQ</keyword>
<dbReference type="InterPro" id="IPR015798">
    <property type="entry name" value="Cu_amine_oxidase_C"/>
</dbReference>
<protein>
    <recommendedName>
        <fullName evidence="14">Amine oxidase</fullName>
        <ecNumber evidence="14">1.4.3.-</ecNumber>
    </recommendedName>
</protein>
<dbReference type="SUPFAM" id="SSF49998">
    <property type="entry name" value="Amine oxidase catalytic domain"/>
    <property type="match status" value="1"/>
</dbReference>
<evidence type="ECO:0000259" key="15">
    <source>
        <dbReference type="Pfam" id="PF01179"/>
    </source>
</evidence>
<dbReference type="NCBIfam" id="NF008559">
    <property type="entry name" value="PRK11504.1"/>
    <property type="match status" value="1"/>
</dbReference>
<feature type="modified residue" description="2',4',5'-topaquinone" evidence="13">
    <location>
        <position position="361"/>
    </location>
</feature>
<feature type="domain" description="Copper amine oxidase N3-terminal" evidence="16">
    <location>
        <begin position="76"/>
        <end position="171"/>
    </location>
</feature>
<feature type="domain" description="Copper amine oxidase catalytic" evidence="15">
    <location>
        <begin position="199"/>
        <end position="604"/>
    </location>
</feature>
<feature type="active site" description="Proton acceptor" evidence="12">
    <location>
        <position position="276"/>
    </location>
</feature>
<feature type="domain" description="AGAO-like N2" evidence="17">
    <location>
        <begin position="3"/>
        <end position="66"/>
    </location>
</feature>
<keyword evidence="9 14" id="KW-0186">Copper</keyword>
<comment type="cofactor">
    <cofactor evidence="2">
        <name>Mn(2+)</name>
        <dbReference type="ChEBI" id="CHEBI:29035"/>
    </cofactor>
</comment>
<dbReference type="Gene3D" id="2.70.98.20">
    <property type="entry name" value="Copper amine oxidase, catalytic domain"/>
    <property type="match status" value="1"/>
</dbReference>
<dbReference type="WBParaSite" id="ACRNAN_Path_757.g2862.t1">
    <property type="protein sequence ID" value="ACRNAN_Path_757.g2862.t1"/>
    <property type="gene ID" value="ACRNAN_Path_757.g2862"/>
</dbReference>
<evidence type="ECO:0000259" key="17">
    <source>
        <dbReference type="Pfam" id="PF21994"/>
    </source>
</evidence>
<comment type="cofactor">
    <cofactor evidence="14">
        <name>Cu cation</name>
        <dbReference type="ChEBI" id="CHEBI:23378"/>
    </cofactor>
    <text evidence="14">Contains 1 topaquinone per subunit.</text>
</comment>
<dbReference type="InterPro" id="IPR049947">
    <property type="entry name" value="Cu_Am_Ox_Cu-bd"/>
</dbReference>
<comment type="subunit">
    <text evidence="5">Homodimer.</text>
</comment>
<evidence type="ECO:0000256" key="9">
    <source>
        <dbReference type="ARBA" id="ARBA00023008"/>
    </source>
</evidence>
<keyword evidence="10" id="KW-0464">Manganese</keyword>
<evidence type="ECO:0000256" key="6">
    <source>
        <dbReference type="ARBA" id="ARBA00022723"/>
    </source>
</evidence>
<evidence type="ECO:0000256" key="7">
    <source>
        <dbReference type="ARBA" id="ARBA00022772"/>
    </source>
</evidence>
<evidence type="ECO:0000256" key="10">
    <source>
        <dbReference type="ARBA" id="ARBA00023211"/>
    </source>
</evidence>
<feature type="active site" description="Schiff-base intermediate with substrate; via topaquinone" evidence="12">
    <location>
        <position position="361"/>
    </location>
</feature>
<keyword evidence="8 14" id="KW-0560">Oxidoreductase</keyword>
<dbReference type="GO" id="GO:0005507">
    <property type="term" value="F:copper ion binding"/>
    <property type="evidence" value="ECO:0007669"/>
    <property type="project" value="InterPro"/>
</dbReference>
<dbReference type="Gene3D" id="3.10.450.40">
    <property type="match status" value="2"/>
</dbReference>
<dbReference type="AlphaFoldDB" id="A0A914CBG0"/>
<comment type="cofactor">
    <cofactor evidence="3">
        <name>Zn(2+)</name>
        <dbReference type="ChEBI" id="CHEBI:29105"/>
    </cofactor>
</comment>
<dbReference type="PROSITE" id="PS01165">
    <property type="entry name" value="COPPER_AMINE_OXID_2"/>
    <property type="match status" value="1"/>
</dbReference>